<keyword evidence="13 17" id="KW-0479">Metal-binding</keyword>
<evidence type="ECO:0000256" key="5">
    <source>
        <dbReference type="ARBA" id="ARBA00007837"/>
    </source>
</evidence>
<dbReference type="FunFam" id="1.10.274.10:FF:000001">
    <property type="entry name" value="Phosphoenolpyruvate-protein phosphotransferase"/>
    <property type="match status" value="1"/>
</dbReference>
<dbReference type="GO" id="GO:0008965">
    <property type="term" value="F:phosphoenolpyruvate-protein phosphotransferase activity"/>
    <property type="evidence" value="ECO:0007669"/>
    <property type="project" value="UniProtKB-EC"/>
</dbReference>
<dbReference type="InterPro" id="IPR008279">
    <property type="entry name" value="PEP-util_enz_mobile_dom"/>
</dbReference>
<evidence type="ECO:0000313" key="24">
    <source>
        <dbReference type="EMBL" id="PWW19876.1"/>
    </source>
</evidence>
<dbReference type="SUPFAM" id="SSF52009">
    <property type="entry name" value="Phosphohistidine domain"/>
    <property type="match status" value="1"/>
</dbReference>
<evidence type="ECO:0000256" key="10">
    <source>
        <dbReference type="ARBA" id="ARBA00022597"/>
    </source>
</evidence>
<accession>A0A2V2ZLR6</accession>
<dbReference type="AlphaFoldDB" id="A0A2V2ZLR6"/>
<evidence type="ECO:0000259" key="21">
    <source>
        <dbReference type="Pfam" id="PF00391"/>
    </source>
</evidence>
<evidence type="ECO:0000256" key="8">
    <source>
        <dbReference type="ARBA" id="ARBA00022448"/>
    </source>
</evidence>
<evidence type="ECO:0000256" key="14">
    <source>
        <dbReference type="ARBA" id="ARBA00022777"/>
    </source>
</evidence>
<evidence type="ECO:0000256" key="2">
    <source>
        <dbReference type="ARBA" id="ARBA00001946"/>
    </source>
</evidence>
<comment type="catalytic activity">
    <reaction evidence="1 17">
        <text>L-histidyl-[protein] + phosphoenolpyruvate = N(pros)-phospho-L-histidyl-[protein] + pyruvate</text>
        <dbReference type="Rhea" id="RHEA:23880"/>
        <dbReference type="Rhea" id="RHEA-COMP:9745"/>
        <dbReference type="Rhea" id="RHEA-COMP:9746"/>
        <dbReference type="ChEBI" id="CHEBI:15361"/>
        <dbReference type="ChEBI" id="CHEBI:29979"/>
        <dbReference type="ChEBI" id="CHEBI:58702"/>
        <dbReference type="ChEBI" id="CHEBI:64837"/>
        <dbReference type="EC" id="2.7.3.9"/>
    </reaction>
</comment>
<dbReference type="InterPro" id="IPR050499">
    <property type="entry name" value="PEP-utilizing_PTS_enzyme"/>
</dbReference>
<evidence type="ECO:0000256" key="13">
    <source>
        <dbReference type="ARBA" id="ARBA00022723"/>
    </source>
</evidence>
<organism evidence="24 25">
    <name type="scientific">Cytobacillus oceanisediminis</name>
    <dbReference type="NCBI Taxonomy" id="665099"/>
    <lineage>
        <taxon>Bacteria</taxon>
        <taxon>Bacillati</taxon>
        <taxon>Bacillota</taxon>
        <taxon>Bacilli</taxon>
        <taxon>Bacillales</taxon>
        <taxon>Bacillaceae</taxon>
        <taxon>Cytobacillus</taxon>
    </lineage>
</organism>
<dbReference type="InterPro" id="IPR006318">
    <property type="entry name" value="PTS_EI-like"/>
</dbReference>
<evidence type="ECO:0000256" key="18">
    <source>
        <dbReference type="PIRSR" id="PIRSR000732-1"/>
    </source>
</evidence>
<sequence length="571" mass="63146">MSFLNGIAASSGIAIAKAYRLVEPDLSFGKKTVEDAAQEVERFQAALTASKGELEIIRDNAHKELGADKAAIFDAHLLVLSDPELISPIEDKIKTDKVNAESALKETADMFITMFEQMDNEYMKERAADIRDVTKRVLSHLLGVQIANPSMIAEEVIIIAEDLTPSDTAQLNRQFVKGFTTDIGGRTSHSAIMARSMEIPAVVGTKESTKQIKNGDLVIVDGLKGLVHINPTPEAVAEYKEEHRKFEEQKVEWAKLVNEKSVSADGHHVELAANIGTPKDLKGVIGNGGEGIGLYRTEFLYMGRDQLPTEEEQFESYKAVLEGMEGKPVVVRTLDIGGDKELPYLNLPKEMNPFLGFRAIRLCLEEQDIFRTQLRALLRASSFGNLKIMFPMIATLDEFRQGKAILEEEKQKLVSEGTKVADHIEIGIMVEIPSTAVMAEQFAKEVDFFSVGTNDLIQYTMAADRMNERVSYLYQPYNPAILRLVKMVIDAAHKEGKWAGMCGEMAGDETAIPLLLGLGLDEFSMSATSILKARSQISHLNQKDMQALAERALHMNTAEEVVQAVKEATNL</sequence>
<feature type="domain" description="PEP-utilising enzyme C-terminal" evidence="22">
    <location>
        <begin position="252"/>
        <end position="541"/>
    </location>
</feature>
<dbReference type="InterPro" id="IPR036618">
    <property type="entry name" value="PtsI_HPr-bd_sf"/>
</dbReference>
<dbReference type="EC" id="2.7.3.9" evidence="6 17"/>
<evidence type="ECO:0000256" key="4">
    <source>
        <dbReference type="ARBA" id="ARBA00004496"/>
    </source>
</evidence>
<comment type="function">
    <text evidence="3 17">General (non sugar-specific) component of the phosphoenolpyruvate-dependent sugar phosphotransferase system (sugar PTS). This major carbohydrate active-transport system catalyzes the phosphorylation of incoming sugar substrates concomitantly with their translocation across the cell membrane. Enzyme I transfers the phosphoryl group from phosphoenolpyruvate (PEP) to the phosphoryl carrier protein (HPr).</text>
</comment>
<dbReference type="InterPro" id="IPR024692">
    <property type="entry name" value="PTS_EI"/>
</dbReference>
<dbReference type="PIRSF" id="PIRSF000732">
    <property type="entry name" value="PTS_enzyme_I"/>
    <property type="match status" value="1"/>
</dbReference>
<proteinExistence type="inferred from homology"/>
<feature type="active site" description="Proton donor" evidence="18">
    <location>
        <position position="502"/>
    </location>
</feature>
<dbReference type="GO" id="GO:0009401">
    <property type="term" value="P:phosphoenolpyruvate-dependent sugar phosphotransferase system"/>
    <property type="evidence" value="ECO:0007669"/>
    <property type="project" value="UniProtKB-KW"/>
</dbReference>
<dbReference type="FunFam" id="3.20.20.60:FF:000007">
    <property type="entry name" value="Phosphoenolpyruvate-protein phosphotransferase"/>
    <property type="match status" value="1"/>
</dbReference>
<dbReference type="Pfam" id="PF02896">
    <property type="entry name" value="PEP-utilizers_C"/>
    <property type="match status" value="1"/>
</dbReference>
<keyword evidence="8 17" id="KW-0813">Transport</keyword>
<dbReference type="SUPFAM" id="SSF47831">
    <property type="entry name" value="Enzyme I of the PEP:sugar phosphotransferase system HPr-binding (sub)domain"/>
    <property type="match status" value="1"/>
</dbReference>
<dbReference type="InterPro" id="IPR018274">
    <property type="entry name" value="PEP_util_AS"/>
</dbReference>
<dbReference type="PANTHER" id="PTHR46244:SF3">
    <property type="entry name" value="PHOSPHOENOLPYRUVATE-PROTEIN PHOSPHOTRANSFERASE"/>
    <property type="match status" value="1"/>
</dbReference>
<dbReference type="InterPro" id="IPR015813">
    <property type="entry name" value="Pyrv/PenolPyrv_kinase-like_dom"/>
</dbReference>
<dbReference type="InterPro" id="IPR040442">
    <property type="entry name" value="Pyrv_kinase-like_dom_sf"/>
</dbReference>
<evidence type="ECO:0000256" key="20">
    <source>
        <dbReference type="PIRSR" id="PIRSR000732-3"/>
    </source>
</evidence>
<keyword evidence="11 17" id="KW-0808">Transferase</keyword>
<dbReference type="PANTHER" id="PTHR46244">
    <property type="entry name" value="PHOSPHOENOLPYRUVATE-PROTEIN PHOSPHOTRANSFERASE"/>
    <property type="match status" value="1"/>
</dbReference>
<dbReference type="RefSeq" id="WP_110067350.1">
    <property type="nucleotide sequence ID" value="NZ_QGTW01000018.1"/>
</dbReference>
<dbReference type="Pfam" id="PF00391">
    <property type="entry name" value="PEP-utilizers"/>
    <property type="match status" value="1"/>
</dbReference>
<dbReference type="PROSITE" id="PS00370">
    <property type="entry name" value="PEP_ENZYMES_PHOS_SITE"/>
    <property type="match status" value="1"/>
</dbReference>
<feature type="binding site" evidence="19">
    <location>
        <position position="465"/>
    </location>
    <ligand>
        <name>phosphoenolpyruvate</name>
        <dbReference type="ChEBI" id="CHEBI:58702"/>
    </ligand>
</feature>
<keyword evidence="24" id="KW-0670">Pyruvate</keyword>
<evidence type="ECO:0000256" key="12">
    <source>
        <dbReference type="ARBA" id="ARBA00022683"/>
    </source>
</evidence>
<evidence type="ECO:0000256" key="6">
    <source>
        <dbReference type="ARBA" id="ARBA00012232"/>
    </source>
</evidence>
<dbReference type="GO" id="GO:0005737">
    <property type="term" value="C:cytoplasm"/>
    <property type="evidence" value="ECO:0007669"/>
    <property type="project" value="UniProtKB-SubCell"/>
</dbReference>
<dbReference type="EMBL" id="QGTW01000018">
    <property type="protein sequence ID" value="PWW19876.1"/>
    <property type="molecule type" value="Genomic_DNA"/>
</dbReference>
<dbReference type="Gene3D" id="3.20.20.60">
    <property type="entry name" value="Phosphoenolpyruvate-binding domains"/>
    <property type="match status" value="1"/>
</dbReference>
<dbReference type="InterPro" id="IPR036637">
    <property type="entry name" value="Phosphohistidine_dom_sf"/>
</dbReference>
<evidence type="ECO:0000259" key="23">
    <source>
        <dbReference type="Pfam" id="PF05524"/>
    </source>
</evidence>
<dbReference type="PRINTS" id="PR01736">
    <property type="entry name" value="PHPHTRNFRASE"/>
</dbReference>
<evidence type="ECO:0000256" key="9">
    <source>
        <dbReference type="ARBA" id="ARBA00022490"/>
    </source>
</evidence>
<evidence type="ECO:0000256" key="7">
    <source>
        <dbReference type="ARBA" id="ARBA00016544"/>
    </source>
</evidence>
<dbReference type="Pfam" id="PF05524">
    <property type="entry name" value="PEP-utilisers_N"/>
    <property type="match status" value="1"/>
</dbReference>
<evidence type="ECO:0000256" key="1">
    <source>
        <dbReference type="ARBA" id="ARBA00000683"/>
    </source>
</evidence>
<evidence type="ECO:0000256" key="16">
    <source>
        <dbReference type="ARBA" id="ARBA00033235"/>
    </source>
</evidence>
<feature type="binding site" evidence="19">
    <location>
        <begin position="454"/>
        <end position="455"/>
    </location>
    <ligand>
        <name>phosphoenolpyruvate</name>
        <dbReference type="ChEBI" id="CHEBI:58702"/>
    </ligand>
</feature>
<dbReference type="GO" id="GO:0016301">
    <property type="term" value="F:kinase activity"/>
    <property type="evidence" value="ECO:0007669"/>
    <property type="project" value="UniProtKB-KW"/>
</dbReference>
<dbReference type="SUPFAM" id="SSF51621">
    <property type="entry name" value="Phosphoenolpyruvate/pyruvate domain"/>
    <property type="match status" value="1"/>
</dbReference>
<keyword evidence="10 17" id="KW-0762">Sugar transport</keyword>
<keyword evidence="12 17" id="KW-0598">Phosphotransferase system</keyword>
<dbReference type="PROSITE" id="PS00742">
    <property type="entry name" value="PEP_ENZYMES_2"/>
    <property type="match status" value="1"/>
</dbReference>
<evidence type="ECO:0000256" key="15">
    <source>
        <dbReference type="ARBA" id="ARBA00022842"/>
    </source>
</evidence>
<comment type="cofactor">
    <cofactor evidence="2 17 20">
        <name>Mg(2+)</name>
        <dbReference type="ChEBI" id="CHEBI:18420"/>
    </cofactor>
</comment>
<feature type="binding site" evidence="20">
    <location>
        <position position="431"/>
    </location>
    <ligand>
        <name>Mg(2+)</name>
        <dbReference type="ChEBI" id="CHEBI:18420"/>
    </ligand>
</feature>
<name>A0A2V2ZLR6_9BACI</name>
<evidence type="ECO:0000256" key="17">
    <source>
        <dbReference type="PIRNR" id="PIRNR000732"/>
    </source>
</evidence>
<comment type="caution">
    <text evidence="24">The sequence shown here is derived from an EMBL/GenBank/DDBJ whole genome shotgun (WGS) entry which is preliminary data.</text>
</comment>
<evidence type="ECO:0000259" key="22">
    <source>
        <dbReference type="Pfam" id="PF02896"/>
    </source>
</evidence>
<feature type="binding site" evidence="20">
    <location>
        <position position="455"/>
    </location>
    <ligand>
        <name>Mg(2+)</name>
        <dbReference type="ChEBI" id="CHEBI:18420"/>
    </ligand>
</feature>
<evidence type="ECO:0000256" key="3">
    <source>
        <dbReference type="ARBA" id="ARBA00002728"/>
    </source>
</evidence>
<dbReference type="InterPro" id="IPR008731">
    <property type="entry name" value="PTS_EIN"/>
</dbReference>
<evidence type="ECO:0000256" key="19">
    <source>
        <dbReference type="PIRSR" id="PIRSR000732-2"/>
    </source>
</evidence>
<dbReference type="Gene3D" id="1.10.274.10">
    <property type="entry name" value="PtsI, HPr-binding domain"/>
    <property type="match status" value="1"/>
</dbReference>
<keyword evidence="14 17" id="KW-0418">Kinase</keyword>
<protein>
    <recommendedName>
        <fullName evidence="7 17">Phosphoenolpyruvate-protein phosphotransferase</fullName>
        <ecNumber evidence="6 17">2.7.3.9</ecNumber>
    </recommendedName>
    <alternativeName>
        <fullName evidence="16 17">Phosphotransferase system, enzyme I</fullName>
    </alternativeName>
</protein>
<dbReference type="Proteomes" id="UP000247150">
    <property type="component" value="Unassembled WGS sequence"/>
</dbReference>
<feature type="binding site" evidence="19">
    <location>
        <position position="332"/>
    </location>
    <ligand>
        <name>phosphoenolpyruvate</name>
        <dbReference type="ChEBI" id="CHEBI:58702"/>
    </ligand>
</feature>
<comment type="subcellular location">
    <subcellularLocation>
        <location evidence="4 17">Cytoplasm</location>
    </subcellularLocation>
</comment>
<dbReference type="NCBIfam" id="TIGR01417">
    <property type="entry name" value="PTS_I_fam"/>
    <property type="match status" value="1"/>
</dbReference>
<gene>
    <name evidence="24" type="ORF">DFO73_11870</name>
</gene>
<evidence type="ECO:0000256" key="11">
    <source>
        <dbReference type="ARBA" id="ARBA00022679"/>
    </source>
</evidence>
<dbReference type="InterPro" id="IPR000121">
    <property type="entry name" value="PEP_util_C"/>
</dbReference>
<dbReference type="GO" id="GO:0046872">
    <property type="term" value="F:metal ion binding"/>
    <property type="evidence" value="ECO:0007669"/>
    <property type="project" value="UniProtKB-KW"/>
</dbReference>
<dbReference type="Gene3D" id="3.50.30.10">
    <property type="entry name" value="Phosphohistidine domain"/>
    <property type="match status" value="1"/>
</dbReference>
<dbReference type="InterPro" id="IPR023151">
    <property type="entry name" value="PEP_util_CS"/>
</dbReference>
<feature type="active site" description="Tele-phosphohistidine intermediate" evidence="18">
    <location>
        <position position="189"/>
    </location>
</feature>
<feature type="binding site" evidence="19">
    <location>
        <position position="296"/>
    </location>
    <ligand>
        <name>phosphoenolpyruvate</name>
        <dbReference type="ChEBI" id="CHEBI:58702"/>
    </ligand>
</feature>
<comment type="similarity">
    <text evidence="5 17">Belongs to the PEP-utilizing enzyme family.</text>
</comment>
<feature type="domain" description="Phosphotransferase system enzyme I N-terminal" evidence="23">
    <location>
        <begin position="5"/>
        <end position="126"/>
    </location>
</feature>
<feature type="domain" description="PEP-utilising enzyme mobile" evidence="21">
    <location>
        <begin position="153"/>
        <end position="225"/>
    </location>
</feature>
<evidence type="ECO:0000313" key="25">
    <source>
        <dbReference type="Proteomes" id="UP000247150"/>
    </source>
</evidence>
<keyword evidence="9 17" id="KW-0963">Cytoplasm</keyword>
<dbReference type="OrthoDB" id="9765468at2"/>
<reference evidence="24 25" key="1">
    <citation type="submission" date="2018-05" db="EMBL/GenBank/DDBJ databases">
        <title>Freshwater and sediment microbial communities from various areas in North America, analyzing microbe dynamics in response to fracking.</title>
        <authorList>
            <person name="Lamendella R."/>
        </authorList>
    </citation>
    <scope>NUCLEOTIDE SEQUENCE [LARGE SCALE GENOMIC DNA]</scope>
    <source>
        <strain evidence="24 25">15_TX</strain>
    </source>
</reference>
<keyword evidence="15 17" id="KW-0460">Magnesium</keyword>